<feature type="domain" description="GGDEF" evidence="2">
    <location>
        <begin position="585"/>
        <end position="719"/>
    </location>
</feature>
<dbReference type="AlphaFoldDB" id="A0A1F7X1Z5"/>
<evidence type="ECO:0000259" key="2">
    <source>
        <dbReference type="PROSITE" id="PS50887"/>
    </source>
</evidence>
<keyword evidence="1" id="KW-1133">Transmembrane helix</keyword>
<dbReference type="CDD" id="cd01949">
    <property type="entry name" value="GGDEF"/>
    <property type="match status" value="1"/>
</dbReference>
<keyword evidence="1" id="KW-0472">Membrane</keyword>
<dbReference type="PROSITE" id="PS50887">
    <property type="entry name" value="GGDEF"/>
    <property type="match status" value="1"/>
</dbReference>
<dbReference type="Pfam" id="PF00990">
    <property type="entry name" value="GGDEF"/>
    <property type="match status" value="1"/>
</dbReference>
<dbReference type="STRING" id="1817813.A2008_07610"/>
<evidence type="ECO:0000313" key="3">
    <source>
        <dbReference type="EMBL" id="OGM08398.1"/>
    </source>
</evidence>
<comment type="caution">
    <text evidence="3">The sequence shown here is derived from an EMBL/GenBank/DDBJ whole genome shotgun (WGS) entry which is preliminary data.</text>
</comment>
<dbReference type="PANTHER" id="PTHR45138">
    <property type="entry name" value="REGULATORY COMPONENTS OF SENSORY TRANSDUCTION SYSTEM"/>
    <property type="match status" value="1"/>
</dbReference>
<dbReference type="SMART" id="SM01080">
    <property type="entry name" value="CHASE2"/>
    <property type="match status" value="1"/>
</dbReference>
<dbReference type="InterPro" id="IPR007890">
    <property type="entry name" value="CHASE2"/>
</dbReference>
<gene>
    <name evidence="3" type="ORF">A2008_07610</name>
</gene>
<dbReference type="GO" id="GO:0043709">
    <property type="term" value="P:cell adhesion involved in single-species biofilm formation"/>
    <property type="evidence" value="ECO:0007669"/>
    <property type="project" value="TreeGrafter"/>
</dbReference>
<dbReference type="Gene3D" id="3.30.450.40">
    <property type="match status" value="1"/>
</dbReference>
<reference evidence="3 4" key="1">
    <citation type="journal article" date="2016" name="Nat. Commun.">
        <title>Thousands of microbial genomes shed light on interconnected biogeochemical processes in an aquifer system.</title>
        <authorList>
            <person name="Anantharaman K."/>
            <person name="Brown C.T."/>
            <person name="Hug L.A."/>
            <person name="Sharon I."/>
            <person name="Castelle C.J."/>
            <person name="Probst A.J."/>
            <person name="Thomas B.C."/>
            <person name="Singh A."/>
            <person name="Wilkins M.J."/>
            <person name="Karaoz U."/>
            <person name="Brodie E.L."/>
            <person name="Williams K.H."/>
            <person name="Hubbard S.S."/>
            <person name="Banfield J.F."/>
        </authorList>
    </citation>
    <scope>NUCLEOTIDE SEQUENCE [LARGE SCALE GENOMIC DNA]</scope>
</reference>
<dbReference type="InterPro" id="IPR043128">
    <property type="entry name" value="Rev_trsase/Diguanyl_cyclase"/>
</dbReference>
<dbReference type="NCBIfam" id="TIGR00254">
    <property type="entry name" value="GGDEF"/>
    <property type="match status" value="1"/>
</dbReference>
<name>A0A1F7X1Z5_9BACT</name>
<protein>
    <recommendedName>
        <fullName evidence="2">GGDEF domain-containing protein</fullName>
    </recommendedName>
</protein>
<proteinExistence type="predicted"/>
<dbReference type="SUPFAM" id="SSF55781">
    <property type="entry name" value="GAF domain-like"/>
    <property type="match status" value="1"/>
</dbReference>
<feature type="transmembrane region" description="Helical" evidence="1">
    <location>
        <begin position="322"/>
        <end position="343"/>
    </location>
</feature>
<dbReference type="GO" id="GO:0052621">
    <property type="term" value="F:diguanylate cyclase activity"/>
    <property type="evidence" value="ECO:0007669"/>
    <property type="project" value="TreeGrafter"/>
</dbReference>
<dbReference type="EMBL" id="MGFH01000015">
    <property type="protein sequence ID" value="OGM08398.1"/>
    <property type="molecule type" value="Genomic_DNA"/>
</dbReference>
<dbReference type="InterPro" id="IPR000160">
    <property type="entry name" value="GGDEF_dom"/>
</dbReference>
<dbReference type="InterPro" id="IPR050469">
    <property type="entry name" value="Diguanylate_Cyclase"/>
</dbReference>
<dbReference type="Proteomes" id="UP000178735">
    <property type="component" value="Unassembled WGS sequence"/>
</dbReference>
<dbReference type="InterPro" id="IPR029787">
    <property type="entry name" value="Nucleotide_cyclase"/>
</dbReference>
<keyword evidence="1" id="KW-0812">Transmembrane</keyword>
<sequence>MSIINKKAVNLIVLAIYAAVFALSGYYYSKGAFEGIEARIIDSNFKRRGTIATDKKILIVGFTDACMNLIGKWPWKRTVHASVIEKLEKAGAKAVAVDVLFQDKSSAGADDHSLARVLAENKNIVLSAVMSPKTIYQDGVLINTKQSVMPTAEFAAKAGGIGFISVNYDALNPDGILRSVSLADIDENDKKLESFALVTARISGLAPGFAVPPGARYYLNYHGPAQTYEYLTFSKIYSDKLEMSHFKDKIVLIGPLATALGDLHHTPYGTMPGTEVQANVLNCILSNSFLKRLPGWGAMFICALLMAACYIALLWRGLLYSAAACFLSLTLMAAANIFMFSFAGCIIDIVPIITALLVSYFISALFFSYASLLMSNSLLSKRVRELNALYSISKNISELINLDKILKDVLDEAIKTIGTERGSLMLIDEDEQKLEVKVAAGIEGPVEHKVLIPIGEGIAGKVFSDGVPMVSNDIARDERFKNFAEFGNKEGAGVSAVRNILCVPLLISEKKTIGVINIVNKTDNSIFSHDDVKLMETIAHHAATLIENSKLYKLATVDGMTSLYVHRYFQVRFKEEFSRALRYNKNISALMTDIDHFKKFNDTYGHQCGDMVLSHVARIVRETIRNIDIAARYGGEEFAVALPETDAEGAYKLAERIRKNVEESACCTPKGDLKVTISLGVACNCNTKSPTHLALIACADSALYKSKEGGRNRVTVFTGERLLADEKEDE</sequence>
<dbReference type="Pfam" id="PF13185">
    <property type="entry name" value="GAF_2"/>
    <property type="match status" value="1"/>
</dbReference>
<feature type="transmembrane region" description="Helical" evidence="1">
    <location>
        <begin position="293"/>
        <end position="315"/>
    </location>
</feature>
<organism evidence="3 4">
    <name type="scientific">Candidatus Wallbacteria bacterium GWC2_49_35</name>
    <dbReference type="NCBI Taxonomy" id="1817813"/>
    <lineage>
        <taxon>Bacteria</taxon>
        <taxon>Candidatus Walliibacteriota</taxon>
    </lineage>
</organism>
<feature type="transmembrane region" description="Helical" evidence="1">
    <location>
        <begin position="9"/>
        <end position="28"/>
    </location>
</feature>
<dbReference type="FunFam" id="3.30.70.270:FF:000001">
    <property type="entry name" value="Diguanylate cyclase domain protein"/>
    <property type="match status" value="1"/>
</dbReference>
<dbReference type="GO" id="GO:1902201">
    <property type="term" value="P:negative regulation of bacterial-type flagellum-dependent cell motility"/>
    <property type="evidence" value="ECO:0007669"/>
    <property type="project" value="TreeGrafter"/>
</dbReference>
<dbReference type="InterPro" id="IPR003018">
    <property type="entry name" value="GAF"/>
</dbReference>
<dbReference type="SMART" id="SM00267">
    <property type="entry name" value="GGDEF"/>
    <property type="match status" value="1"/>
</dbReference>
<accession>A0A1F7X1Z5</accession>
<dbReference type="InterPro" id="IPR029016">
    <property type="entry name" value="GAF-like_dom_sf"/>
</dbReference>
<dbReference type="SMART" id="SM00065">
    <property type="entry name" value="GAF"/>
    <property type="match status" value="1"/>
</dbReference>
<feature type="transmembrane region" description="Helical" evidence="1">
    <location>
        <begin position="349"/>
        <end position="374"/>
    </location>
</feature>
<dbReference type="PANTHER" id="PTHR45138:SF9">
    <property type="entry name" value="DIGUANYLATE CYCLASE DGCM-RELATED"/>
    <property type="match status" value="1"/>
</dbReference>
<dbReference type="Gene3D" id="3.30.70.270">
    <property type="match status" value="1"/>
</dbReference>
<dbReference type="GO" id="GO:0005886">
    <property type="term" value="C:plasma membrane"/>
    <property type="evidence" value="ECO:0007669"/>
    <property type="project" value="TreeGrafter"/>
</dbReference>
<dbReference type="SUPFAM" id="SSF55073">
    <property type="entry name" value="Nucleotide cyclase"/>
    <property type="match status" value="1"/>
</dbReference>
<evidence type="ECO:0000256" key="1">
    <source>
        <dbReference type="SAM" id="Phobius"/>
    </source>
</evidence>
<dbReference type="Pfam" id="PF05226">
    <property type="entry name" value="CHASE2"/>
    <property type="match status" value="1"/>
</dbReference>
<evidence type="ECO:0000313" key="4">
    <source>
        <dbReference type="Proteomes" id="UP000178735"/>
    </source>
</evidence>